<dbReference type="SUPFAM" id="SSF47384">
    <property type="entry name" value="Homodimeric domain of signal transducing histidine kinase"/>
    <property type="match status" value="1"/>
</dbReference>
<organism evidence="17 18">
    <name type="scientific">Teredinibacter turnerae (strain ATCC 39867 / T7901)</name>
    <dbReference type="NCBI Taxonomy" id="377629"/>
    <lineage>
        <taxon>Bacteria</taxon>
        <taxon>Pseudomonadati</taxon>
        <taxon>Pseudomonadota</taxon>
        <taxon>Gammaproteobacteria</taxon>
        <taxon>Cellvibrionales</taxon>
        <taxon>Cellvibrionaceae</taxon>
        <taxon>Teredinibacter</taxon>
    </lineage>
</organism>
<dbReference type="InterPro" id="IPR003661">
    <property type="entry name" value="HisK_dim/P_dom"/>
</dbReference>
<dbReference type="EC" id="2.7.13.3" evidence="3"/>
<dbReference type="SMART" id="SM00304">
    <property type="entry name" value="HAMP"/>
    <property type="match status" value="1"/>
</dbReference>
<evidence type="ECO:0000256" key="8">
    <source>
        <dbReference type="ARBA" id="ARBA00022741"/>
    </source>
</evidence>
<evidence type="ECO:0000256" key="3">
    <source>
        <dbReference type="ARBA" id="ARBA00012438"/>
    </source>
</evidence>
<keyword evidence="12" id="KW-0902">Two-component regulatory system</keyword>
<dbReference type="eggNOG" id="COG5002">
    <property type="taxonomic scope" value="Bacteria"/>
</dbReference>
<dbReference type="InterPro" id="IPR003660">
    <property type="entry name" value="HAMP_dom"/>
</dbReference>
<evidence type="ECO:0000256" key="6">
    <source>
        <dbReference type="ARBA" id="ARBA00022679"/>
    </source>
</evidence>
<dbReference type="InterPro" id="IPR050398">
    <property type="entry name" value="HssS/ArlS-like"/>
</dbReference>
<reference evidence="17 18" key="1">
    <citation type="journal article" date="2009" name="PLoS ONE">
        <title>The complete genome of Teredinibacter turnerae T7901: an intracellular endosymbiont of marine wood-boring bivalves (shipworms).</title>
        <authorList>
            <person name="Yang J.C."/>
            <person name="Madupu R."/>
            <person name="Durkin A.S."/>
            <person name="Ekborg N.A."/>
            <person name="Pedamallu C.S."/>
            <person name="Hostetler J.B."/>
            <person name="Radune D."/>
            <person name="Toms B.S."/>
            <person name="Henrissat B."/>
            <person name="Coutinho P.M."/>
            <person name="Schwarz S."/>
            <person name="Field L."/>
            <person name="Trindade-Silva A.E."/>
            <person name="Soares C.A.G."/>
            <person name="Elshahawi S."/>
            <person name="Hanora A."/>
            <person name="Schmidt E.W."/>
            <person name="Haygood M.G."/>
            <person name="Posfai J."/>
            <person name="Benner J."/>
            <person name="Madinger C."/>
            <person name="Nove J."/>
            <person name="Anton B."/>
            <person name="Chaudhary K."/>
            <person name="Foster J."/>
            <person name="Holman A."/>
            <person name="Kumar S."/>
            <person name="Lessard P.A."/>
            <person name="Luyten Y.A."/>
            <person name="Slatko B."/>
            <person name="Wood N."/>
            <person name="Wu B."/>
            <person name="Teplitski M."/>
            <person name="Mougous J.D."/>
            <person name="Ward N."/>
            <person name="Eisen J.A."/>
            <person name="Badger J.H."/>
            <person name="Distel D.L."/>
        </authorList>
    </citation>
    <scope>NUCLEOTIDE SEQUENCE [LARGE SCALE GENOMIC DNA]</scope>
    <source>
        <strain evidence="18">ATCC 39867 / T7901</strain>
    </source>
</reference>
<dbReference type="PRINTS" id="PR00344">
    <property type="entry name" value="BCTRLSENSOR"/>
</dbReference>
<keyword evidence="9 17" id="KW-0418">Kinase</keyword>
<proteinExistence type="predicted"/>
<keyword evidence="8" id="KW-0547">Nucleotide-binding</keyword>
<evidence type="ECO:0000313" key="17">
    <source>
        <dbReference type="EMBL" id="ACR12171.1"/>
    </source>
</evidence>
<sequence length="473" mass="53548">MIKSIKFKLWLTFLITLVLSTTAMLLLSHASVKKGFLDYVTQQAIDRLQNLEISVLEIYERENSLEPLRDNNRLWLRLKYRTFREFIEQQTREAISNNQPPPHPSVKAQERVFIDQLILTDPTKKLIVGNAFKNAEYSWRELIYEDQLIGYLGYIKPKDFMRSVDKLFVSQQLKVFALFSLAIVAASFAVSMLVSRWLVKPLGDLTKGARQIADGDFSVRIQPNSTDELGMLCNNFNELAKTLSANEKARKQWVADISHEMRTPLAVLKAQIEAMQDGIRPTTPENLELLKNKIDALHNLISDLYDLSLTDLGAMTYNKSLLCLYDLLEEIADDYVHRLEEKGLTFQMTNSLDKNAGIYGDYDRLAQLLRNLFENSYRYTDTPGQLTVTCNTTNKLVEIVFTDSAPGVPADQIDKIFDRLYRVENSRNRATGGAGLGLSICKNIVEAHSGTITAMPAPSGGLTITLRLPLSHS</sequence>
<dbReference type="SMART" id="SM00387">
    <property type="entry name" value="HATPase_c"/>
    <property type="match status" value="1"/>
</dbReference>
<gene>
    <name evidence="17" type="ordered locus">TERTU_3267</name>
</gene>
<evidence type="ECO:0000259" key="15">
    <source>
        <dbReference type="PROSITE" id="PS50109"/>
    </source>
</evidence>
<evidence type="ECO:0000256" key="5">
    <source>
        <dbReference type="ARBA" id="ARBA00022553"/>
    </source>
</evidence>
<evidence type="ECO:0000256" key="2">
    <source>
        <dbReference type="ARBA" id="ARBA00004651"/>
    </source>
</evidence>
<dbReference type="Pfam" id="PF00512">
    <property type="entry name" value="HisKA"/>
    <property type="match status" value="1"/>
</dbReference>
<keyword evidence="5" id="KW-0597">Phosphoprotein</keyword>
<dbReference type="Gene3D" id="3.30.565.10">
    <property type="entry name" value="Histidine kinase-like ATPase, C-terminal domain"/>
    <property type="match status" value="1"/>
</dbReference>
<dbReference type="Gene3D" id="6.10.340.10">
    <property type="match status" value="1"/>
</dbReference>
<dbReference type="GO" id="GO:0005886">
    <property type="term" value="C:plasma membrane"/>
    <property type="evidence" value="ECO:0007669"/>
    <property type="project" value="UniProtKB-SubCell"/>
</dbReference>
<dbReference type="InterPro" id="IPR004358">
    <property type="entry name" value="Sig_transdc_His_kin-like_C"/>
</dbReference>
<evidence type="ECO:0000256" key="7">
    <source>
        <dbReference type="ARBA" id="ARBA00022692"/>
    </source>
</evidence>
<dbReference type="Pfam" id="PF00672">
    <property type="entry name" value="HAMP"/>
    <property type="match status" value="1"/>
</dbReference>
<dbReference type="FunFam" id="3.30.565.10:FF:000006">
    <property type="entry name" value="Sensor histidine kinase WalK"/>
    <property type="match status" value="1"/>
</dbReference>
<evidence type="ECO:0000256" key="4">
    <source>
        <dbReference type="ARBA" id="ARBA00022475"/>
    </source>
</evidence>
<dbReference type="eggNOG" id="COG3850">
    <property type="taxonomic scope" value="Bacteria"/>
</dbReference>
<keyword evidence="6 17" id="KW-0808">Transferase</keyword>
<keyword evidence="4" id="KW-1003">Cell membrane</keyword>
<dbReference type="HOGENOM" id="CLU_000445_89_6_6"/>
<keyword evidence="18" id="KW-1185">Reference proteome</keyword>
<dbReference type="EMBL" id="CP001614">
    <property type="protein sequence ID" value="ACR12171.1"/>
    <property type="molecule type" value="Genomic_DNA"/>
</dbReference>
<dbReference type="InterPro" id="IPR036890">
    <property type="entry name" value="HATPase_C_sf"/>
</dbReference>
<keyword evidence="13 14" id="KW-0472">Membrane</keyword>
<dbReference type="STRING" id="377629.TERTU_3267"/>
<dbReference type="PANTHER" id="PTHR45528">
    <property type="entry name" value="SENSOR HISTIDINE KINASE CPXA"/>
    <property type="match status" value="1"/>
</dbReference>
<keyword evidence="10" id="KW-0067">ATP-binding</keyword>
<protein>
    <recommendedName>
        <fullName evidence="3">histidine kinase</fullName>
        <ecNumber evidence="3">2.7.13.3</ecNumber>
    </recommendedName>
</protein>
<dbReference type="GO" id="GO:0000155">
    <property type="term" value="F:phosphorelay sensor kinase activity"/>
    <property type="evidence" value="ECO:0007669"/>
    <property type="project" value="InterPro"/>
</dbReference>
<dbReference type="InterPro" id="IPR036097">
    <property type="entry name" value="HisK_dim/P_sf"/>
</dbReference>
<evidence type="ECO:0000256" key="1">
    <source>
        <dbReference type="ARBA" id="ARBA00000085"/>
    </source>
</evidence>
<feature type="domain" description="Histidine kinase" evidence="15">
    <location>
        <begin position="256"/>
        <end position="472"/>
    </location>
</feature>
<name>C5BQ05_TERTT</name>
<dbReference type="PROSITE" id="PS50885">
    <property type="entry name" value="HAMP"/>
    <property type="match status" value="1"/>
</dbReference>
<dbReference type="Pfam" id="PF02518">
    <property type="entry name" value="HATPase_c"/>
    <property type="match status" value="1"/>
</dbReference>
<keyword evidence="11 14" id="KW-1133">Transmembrane helix</keyword>
<evidence type="ECO:0000256" key="9">
    <source>
        <dbReference type="ARBA" id="ARBA00022777"/>
    </source>
</evidence>
<evidence type="ECO:0000256" key="10">
    <source>
        <dbReference type="ARBA" id="ARBA00022840"/>
    </source>
</evidence>
<dbReference type="SMART" id="SM00388">
    <property type="entry name" value="HisKA"/>
    <property type="match status" value="1"/>
</dbReference>
<feature type="domain" description="HAMP" evidence="16">
    <location>
        <begin position="196"/>
        <end position="248"/>
    </location>
</feature>
<accession>C5BQ05</accession>
<dbReference type="CDD" id="cd00082">
    <property type="entry name" value="HisKA"/>
    <property type="match status" value="1"/>
</dbReference>
<dbReference type="OrthoDB" id="9809766at2"/>
<evidence type="ECO:0000256" key="13">
    <source>
        <dbReference type="ARBA" id="ARBA00023136"/>
    </source>
</evidence>
<comment type="subcellular location">
    <subcellularLocation>
        <location evidence="2">Cell membrane</location>
        <topology evidence="2">Multi-pass membrane protein</topology>
    </subcellularLocation>
</comment>
<dbReference type="RefSeq" id="WP_015818283.1">
    <property type="nucleotide sequence ID" value="NC_012997.1"/>
</dbReference>
<evidence type="ECO:0000259" key="16">
    <source>
        <dbReference type="PROSITE" id="PS50885"/>
    </source>
</evidence>
<dbReference type="KEGG" id="ttu:TERTU_3267"/>
<dbReference type="Proteomes" id="UP000009080">
    <property type="component" value="Chromosome"/>
</dbReference>
<evidence type="ECO:0000256" key="14">
    <source>
        <dbReference type="SAM" id="Phobius"/>
    </source>
</evidence>
<comment type="catalytic activity">
    <reaction evidence="1">
        <text>ATP + protein L-histidine = ADP + protein N-phospho-L-histidine.</text>
        <dbReference type="EC" id="2.7.13.3"/>
    </reaction>
</comment>
<dbReference type="InterPro" id="IPR005467">
    <property type="entry name" value="His_kinase_dom"/>
</dbReference>
<dbReference type="PANTHER" id="PTHR45528:SF1">
    <property type="entry name" value="SENSOR HISTIDINE KINASE CPXA"/>
    <property type="match status" value="1"/>
</dbReference>
<evidence type="ECO:0000256" key="11">
    <source>
        <dbReference type="ARBA" id="ARBA00022989"/>
    </source>
</evidence>
<dbReference type="AlphaFoldDB" id="C5BQ05"/>
<dbReference type="SUPFAM" id="SSF55874">
    <property type="entry name" value="ATPase domain of HSP90 chaperone/DNA topoisomerase II/histidine kinase"/>
    <property type="match status" value="1"/>
</dbReference>
<dbReference type="CDD" id="cd06225">
    <property type="entry name" value="HAMP"/>
    <property type="match status" value="1"/>
</dbReference>
<dbReference type="GO" id="GO:0005524">
    <property type="term" value="F:ATP binding"/>
    <property type="evidence" value="ECO:0007669"/>
    <property type="project" value="UniProtKB-KW"/>
</dbReference>
<dbReference type="InterPro" id="IPR003594">
    <property type="entry name" value="HATPase_dom"/>
</dbReference>
<keyword evidence="7 14" id="KW-0812">Transmembrane</keyword>
<evidence type="ECO:0000313" key="18">
    <source>
        <dbReference type="Proteomes" id="UP000009080"/>
    </source>
</evidence>
<dbReference type="PROSITE" id="PS50109">
    <property type="entry name" value="HIS_KIN"/>
    <property type="match status" value="1"/>
</dbReference>
<dbReference type="SUPFAM" id="SSF158472">
    <property type="entry name" value="HAMP domain-like"/>
    <property type="match status" value="1"/>
</dbReference>
<evidence type="ECO:0000256" key="12">
    <source>
        <dbReference type="ARBA" id="ARBA00023012"/>
    </source>
</evidence>
<dbReference type="Gene3D" id="1.10.287.130">
    <property type="match status" value="1"/>
</dbReference>
<feature type="transmembrane region" description="Helical" evidence="14">
    <location>
        <begin position="175"/>
        <end position="199"/>
    </location>
</feature>